<sequence>MVSKSYSITSKAKPECGVFCNKFRFFILLLGTFCMSAIFSNMITLNFTIICMGSQAKKLNFDIENITQSETTLHDYTQYEKTVLQWSVSIAAMIATFPFSYVCTHYGAKYVFFATGMMSTLSTAFVPAASNLGFRWFVLARIFQGFAYASDFAVIGVICTRWASLKENAKFLSVLTCFSPLASMFTNSISGVICDSELLGWPWVYYFHAMVSFVLFMAWMYFYTDDVQDNAFISQKELEIIFRDKSDAHKYREAFVPYKEVIKSKVVWTVWLNAYADIFSGYFLIIYAPTYLKHVLKYSKTETGFFGAIIAAVHIPIKLFAGYMSDSFNCFPERYKMWIFNSIALLSPAAIYIYVTFAPADIPSITVLMFGLVHATLGFNCGGFYKCGALVSRQYAEVVIAFTQFIKCAVFFIAPALVALFVEHEANASQWYTIFYIIAGSLIFANAVFCVYATNKPRSFTNITMADKKQRKKKIMQCDVANADV</sequence>
<dbReference type="AlphaFoldDB" id="A0AAD4NEU1"/>
<name>A0AAD4NEU1_9BILA</name>
<feature type="transmembrane region" description="Helical" evidence="2">
    <location>
        <begin position="110"/>
        <end position="130"/>
    </location>
</feature>
<dbReference type="Pfam" id="PF07690">
    <property type="entry name" value="MFS_1"/>
    <property type="match status" value="1"/>
</dbReference>
<dbReference type="Gene3D" id="1.20.1250.20">
    <property type="entry name" value="MFS general substrate transporter like domains"/>
    <property type="match status" value="2"/>
</dbReference>
<comment type="subcellular location">
    <subcellularLocation>
        <location evidence="1">Membrane</location>
        <topology evidence="1">Multi-pass membrane protein</topology>
    </subcellularLocation>
</comment>
<feature type="transmembrane region" description="Helical" evidence="2">
    <location>
        <begin position="205"/>
        <end position="223"/>
    </location>
</feature>
<feature type="transmembrane region" description="Helical" evidence="2">
    <location>
        <begin position="171"/>
        <end position="193"/>
    </location>
</feature>
<feature type="transmembrane region" description="Helical" evidence="2">
    <location>
        <begin position="367"/>
        <end position="386"/>
    </location>
</feature>
<feature type="transmembrane region" description="Helical" evidence="2">
    <location>
        <begin position="337"/>
        <end position="355"/>
    </location>
</feature>
<dbReference type="PANTHER" id="PTHR45757:SF17">
    <property type="entry name" value="MAJOR FACILITATOR SUPERFAMILY (MFS) PROFILE DOMAIN-CONTAINING PROTEIN"/>
    <property type="match status" value="1"/>
</dbReference>
<comment type="caution">
    <text evidence="4">The sequence shown here is derived from an EMBL/GenBank/DDBJ whole genome shotgun (WGS) entry which is preliminary data.</text>
</comment>
<dbReference type="EMBL" id="JAKKPZ010000002">
    <property type="protein sequence ID" value="KAI1726087.1"/>
    <property type="molecule type" value="Genomic_DNA"/>
</dbReference>
<dbReference type="InterPro" id="IPR011701">
    <property type="entry name" value="MFS"/>
</dbReference>
<feature type="transmembrane region" description="Helical" evidence="2">
    <location>
        <begin position="398"/>
        <end position="422"/>
    </location>
</feature>
<feature type="transmembrane region" description="Helical" evidence="2">
    <location>
        <begin position="434"/>
        <end position="455"/>
    </location>
</feature>
<evidence type="ECO:0000259" key="3">
    <source>
        <dbReference type="PROSITE" id="PS50850"/>
    </source>
</evidence>
<protein>
    <submittedName>
        <fullName evidence="4">Major facilitator superfamily domain-containing protein</fullName>
    </submittedName>
</protein>
<feature type="transmembrane region" description="Helical" evidence="2">
    <location>
        <begin position="136"/>
        <end position="159"/>
    </location>
</feature>
<evidence type="ECO:0000256" key="1">
    <source>
        <dbReference type="ARBA" id="ARBA00004141"/>
    </source>
</evidence>
<dbReference type="SUPFAM" id="SSF103473">
    <property type="entry name" value="MFS general substrate transporter"/>
    <property type="match status" value="1"/>
</dbReference>
<feature type="transmembrane region" description="Helical" evidence="2">
    <location>
        <begin position="83"/>
        <end position="103"/>
    </location>
</feature>
<keyword evidence="2" id="KW-1133">Transmembrane helix</keyword>
<dbReference type="PROSITE" id="PS50850">
    <property type="entry name" value="MFS"/>
    <property type="match status" value="1"/>
</dbReference>
<evidence type="ECO:0000313" key="5">
    <source>
        <dbReference type="Proteomes" id="UP001201812"/>
    </source>
</evidence>
<feature type="domain" description="Major facilitator superfamily (MFS) profile" evidence="3">
    <location>
        <begin position="32"/>
        <end position="458"/>
    </location>
</feature>
<evidence type="ECO:0000256" key="2">
    <source>
        <dbReference type="SAM" id="Phobius"/>
    </source>
</evidence>
<dbReference type="PANTHER" id="PTHR45757">
    <property type="entry name" value="PROTEIN CBG23364-RELATED"/>
    <property type="match status" value="1"/>
</dbReference>
<feature type="transmembrane region" description="Helical" evidence="2">
    <location>
        <begin position="266"/>
        <end position="285"/>
    </location>
</feature>
<dbReference type="Proteomes" id="UP001201812">
    <property type="component" value="Unassembled WGS sequence"/>
</dbReference>
<organism evidence="4 5">
    <name type="scientific">Ditylenchus destructor</name>
    <dbReference type="NCBI Taxonomy" id="166010"/>
    <lineage>
        <taxon>Eukaryota</taxon>
        <taxon>Metazoa</taxon>
        <taxon>Ecdysozoa</taxon>
        <taxon>Nematoda</taxon>
        <taxon>Chromadorea</taxon>
        <taxon>Rhabditida</taxon>
        <taxon>Tylenchina</taxon>
        <taxon>Tylenchomorpha</taxon>
        <taxon>Sphaerularioidea</taxon>
        <taxon>Anguinidae</taxon>
        <taxon>Anguininae</taxon>
        <taxon>Ditylenchus</taxon>
    </lineage>
</organism>
<gene>
    <name evidence="4" type="ORF">DdX_02781</name>
</gene>
<dbReference type="InterPro" id="IPR036259">
    <property type="entry name" value="MFS_trans_sf"/>
</dbReference>
<keyword evidence="2" id="KW-0472">Membrane</keyword>
<keyword evidence="2" id="KW-0812">Transmembrane</keyword>
<feature type="transmembrane region" description="Helical" evidence="2">
    <location>
        <begin position="25"/>
        <end position="50"/>
    </location>
</feature>
<dbReference type="GO" id="GO:0016020">
    <property type="term" value="C:membrane"/>
    <property type="evidence" value="ECO:0007669"/>
    <property type="project" value="UniProtKB-SubCell"/>
</dbReference>
<keyword evidence="5" id="KW-1185">Reference proteome</keyword>
<evidence type="ECO:0000313" key="4">
    <source>
        <dbReference type="EMBL" id="KAI1726087.1"/>
    </source>
</evidence>
<reference evidence="4" key="1">
    <citation type="submission" date="2022-01" db="EMBL/GenBank/DDBJ databases">
        <title>Genome Sequence Resource for Two Populations of Ditylenchus destructor, the Migratory Endoparasitic Phytonematode.</title>
        <authorList>
            <person name="Zhang H."/>
            <person name="Lin R."/>
            <person name="Xie B."/>
        </authorList>
    </citation>
    <scope>NUCLEOTIDE SEQUENCE</scope>
    <source>
        <strain evidence="4">BazhouSP</strain>
    </source>
</reference>
<proteinExistence type="predicted"/>
<feature type="transmembrane region" description="Helical" evidence="2">
    <location>
        <begin position="305"/>
        <end position="325"/>
    </location>
</feature>
<dbReference type="GO" id="GO:0022857">
    <property type="term" value="F:transmembrane transporter activity"/>
    <property type="evidence" value="ECO:0007669"/>
    <property type="project" value="InterPro"/>
</dbReference>
<accession>A0AAD4NEU1</accession>
<dbReference type="InterPro" id="IPR020846">
    <property type="entry name" value="MFS_dom"/>
</dbReference>